<evidence type="ECO:0000313" key="2">
    <source>
        <dbReference type="EMBL" id="AIU69176.1"/>
    </source>
</evidence>
<proteinExistence type="predicted"/>
<dbReference type="Proteomes" id="UP000029980">
    <property type="component" value="Chromosome"/>
</dbReference>
<dbReference type="AlphaFoldDB" id="A0A097QRR8"/>
<gene>
    <name evidence="2" type="ORF">TEU_01815</name>
</gene>
<dbReference type="GeneID" id="25152168"/>
<keyword evidence="3" id="KW-1185">Reference proteome</keyword>
<keyword evidence="1" id="KW-0472">Membrane</keyword>
<evidence type="ECO:0000313" key="3">
    <source>
        <dbReference type="Proteomes" id="UP000029980"/>
    </source>
</evidence>
<dbReference type="InterPro" id="IPR012340">
    <property type="entry name" value="NA-bd_OB-fold"/>
</dbReference>
<dbReference type="RefSeq" id="WP_050002158.1">
    <property type="nucleotide sequence ID" value="NZ_CP008887.1"/>
</dbReference>
<keyword evidence="1" id="KW-0812">Transmembrane</keyword>
<accession>A0A097QRR8</accession>
<dbReference type="KEGG" id="teu:TEU_01815"/>
<dbReference type="EMBL" id="CP008887">
    <property type="protein sequence ID" value="AIU69176.1"/>
    <property type="molecule type" value="Genomic_DNA"/>
</dbReference>
<name>A0A097QRR8_9EURY</name>
<dbReference type="Gene3D" id="2.40.50.140">
    <property type="entry name" value="Nucleic acid-binding proteins"/>
    <property type="match status" value="2"/>
</dbReference>
<dbReference type="CDD" id="cd03524">
    <property type="entry name" value="RPA2_OBF_family"/>
    <property type="match status" value="1"/>
</dbReference>
<feature type="transmembrane region" description="Helical" evidence="1">
    <location>
        <begin position="26"/>
        <end position="45"/>
    </location>
</feature>
<dbReference type="STRING" id="1505907.TEU_01815"/>
<protein>
    <submittedName>
        <fullName evidence="2">Uncharacterized protein</fullName>
    </submittedName>
</protein>
<dbReference type="SUPFAM" id="SSF50249">
    <property type="entry name" value="Nucleic acid-binding proteins"/>
    <property type="match status" value="3"/>
</dbReference>
<organism evidence="2 3">
    <name type="scientific">Thermococcus eurythermalis</name>
    <dbReference type="NCBI Taxonomy" id="1505907"/>
    <lineage>
        <taxon>Archaea</taxon>
        <taxon>Methanobacteriati</taxon>
        <taxon>Methanobacteriota</taxon>
        <taxon>Thermococci</taxon>
        <taxon>Thermococcales</taxon>
        <taxon>Thermococcaceae</taxon>
        <taxon>Thermococcus</taxon>
    </lineage>
</organism>
<dbReference type="HOGENOM" id="CLU_301419_0_0_2"/>
<reference evidence="2 3" key="1">
    <citation type="journal article" date="2015" name="Int. J. Syst. Evol. Microbiol.">
        <title>Thermococcus eurythermalis sp. nov., a conditional piezophilic hyperthermophilic archaeon with a wide temperature range isolated from an oil-immersed chimney in the Guaymas Basin.</title>
        <authorList>
            <person name="Zhao W."/>
            <person name="Zeng X."/>
            <person name="Xiao X."/>
        </authorList>
    </citation>
    <scope>NUCLEOTIDE SEQUENCE [LARGE SCALE GENOMIC DNA]</scope>
    <source>
        <strain evidence="2 3">A501</strain>
    </source>
</reference>
<dbReference type="OrthoDB" id="92368at2157"/>
<evidence type="ECO:0000256" key="1">
    <source>
        <dbReference type="SAM" id="Phobius"/>
    </source>
</evidence>
<sequence>MTEKKREKKLYYHGLKEQKKLDVSRLKYISILLSVIGVAILLVAAQSAQAPLVKVSDVYGNYMMNYAVVRVSGTVASVPYVSQSGGKLSLTFTVDDGTGQIDVRVYSPLADEMLKKGVIPFPGDNVTAEVQLRVRETYTYSMLQYLDGLKFDSKLYSENPQVVTSLTPDMANTYVAVEGIVTEFLNVSSGYLLTVDTGDSEVAVLIPRVLLVFNDFNVKVGDTVYAPGIVYLYKGSSPEIVVRDLSQVSVKSIENAPVVQIGEAHGYPGMAMSVEGSLAGVTYESGRYVITLTDGQNYLEVIAPREVLANLDPFRVSSESVIKVAGKMGDDGRLVAAYLSIVKPGKAEFRPIGTLTSDMIGSIVAVKGNIEEVVRVGSNLKLVVDDGTGKIDVFIPSATLAEISNETIDKLKDGLGVEVGGYLEEYRGALEIVVYTGAGIRALGEPVRPQTVELPRVSASQLADYKGQPVEFAGSLEGVTYSDGTYYITVDGVKVSLQRDALLNLNPLEAGTGSQVVVRGTVVDESLVKGENITVEVPVAPVPLKPDEVTTEMEGQLVAVVGKVTDVANLSGNLKITIGNLPVFVPRAAANELTYVPSAGDIVQVGGYVEIYRGEPEVVVFNPLAIEKLQQGGSVEGTVSDLKTASEPLLLAVNWDSIAYQKPDYALTVSDSTGSATLLAERSLLPNPLEAGTGSTLKVVADPLSGRITQLEVIKAKPSPLLGTGAVDLSMKGKTVAVKGTVSEVATVGSNLKLKVDDGSGEVTVFIPGGADLSVKEEQIVSAAGYVDEYNGEAEIVVYDLNAVIVEEAPSEGPSEETSATEEVKVAELSSATGVVNLTVVWDELGYDNGYFMKVHDDSGSAELPVQRELLPDPREAGTGSTLRITYDADAKKVVSITVVEAVPAEELKTGKVTLDLLGKTVVVEGTVKDVYVGSSFIKLTVDDGSGELVVFIPKSVAGDMSFEKGQTVRVAGYVSEYKGTVEVIPYRTDCIEVR</sequence>
<keyword evidence="1" id="KW-1133">Transmembrane helix</keyword>